<evidence type="ECO:0000313" key="1">
    <source>
        <dbReference type="EMBL" id="MBP2049932.1"/>
    </source>
</evidence>
<name>A0ABS4LR97_9ACTN</name>
<gene>
    <name evidence="1" type="ORF">J2Z21_002868</name>
</gene>
<proteinExistence type="predicted"/>
<reference evidence="1 2" key="1">
    <citation type="submission" date="2021-03" db="EMBL/GenBank/DDBJ databases">
        <title>Genomic Encyclopedia of Type Strains, Phase IV (KMG-IV): sequencing the most valuable type-strain genomes for metagenomic binning, comparative biology and taxonomic classification.</title>
        <authorList>
            <person name="Goeker M."/>
        </authorList>
    </citation>
    <scope>NUCLEOTIDE SEQUENCE [LARGE SCALE GENOMIC DNA]</scope>
    <source>
        <strain evidence="1 2">DSM 40499</strain>
    </source>
</reference>
<dbReference type="RefSeq" id="WP_237281971.1">
    <property type="nucleotide sequence ID" value="NZ_CP016279.1"/>
</dbReference>
<organism evidence="1 2">
    <name type="scientific">Streptomyces griseochromogenes</name>
    <dbReference type="NCBI Taxonomy" id="68214"/>
    <lineage>
        <taxon>Bacteria</taxon>
        <taxon>Bacillati</taxon>
        <taxon>Actinomycetota</taxon>
        <taxon>Actinomycetes</taxon>
        <taxon>Kitasatosporales</taxon>
        <taxon>Streptomycetaceae</taxon>
        <taxon>Streptomyces</taxon>
    </lineage>
</organism>
<protein>
    <submittedName>
        <fullName evidence="1">Uncharacterized protein</fullName>
    </submittedName>
</protein>
<accession>A0ABS4LR97</accession>
<sequence length="52" mass="5593">MKLVEAGEGTFTERLAELIGDAFDRSPLSTAAQALSELRSVLEREQIGMPTG</sequence>
<evidence type="ECO:0000313" key="2">
    <source>
        <dbReference type="Proteomes" id="UP001519309"/>
    </source>
</evidence>
<comment type="caution">
    <text evidence="1">The sequence shown here is derived from an EMBL/GenBank/DDBJ whole genome shotgun (WGS) entry which is preliminary data.</text>
</comment>
<dbReference type="Proteomes" id="UP001519309">
    <property type="component" value="Unassembled WGS sequence"/>
</dbReference>
<keyword evidence="2" id="KW-1185">Reference proteome</keyword>
<dbReference type="EMBL" id="JAGGLP010000005">
    <property type="protein sequence ID" value="MBP2049932.1"/>
    <property type="molecule type" value="Genomic_DNA"/>
</dbReference>